<proteinExistence type="predicted"/>
<accession>A0A7J7T5Q0</accession>
<name>A0A7J7T5Q0_MYOMY</name>
<evidence type="ECO:0000313" key="1">
    <source>
        <dbReference type="EMBL" id="KAF6296011.1"/>
    </source>
</evidence>
<evidence type="ECO:0000313" key="2">
    <source>
        <dbReference type="Proteomes" id="UP000527355"/>
    </source>
</evidence>
<organism evidence="1 2">
    <name type="scientific">Myotis myotis</name>
    <name type="common">Greater mouse-eared bat</name>
    <name type="synonym">Vespertilio myotis</name>
    <dbReference type="NCBI Taxonomy" id="51298"/>
    <lineage>
        <taxon>Eukaryota</taxon>
        <taxon>Metazoa</taxon>
        <taxon>Chordata</taxon>
        <taxon>Craniata</taxon>
        <taxon>Vertebrata</taxon>
        <taxon>Euteleostomi</taxon>
        <taxon>Mammalia</taxon>
        <taxon>Eutheria</taxon>
        <taxon>Laurasiatheria</taxon>
        <taxon>Chiroptera</taxon>
        <taxon>Yangochiroptera</taxon>
        <taxon>Vespertilionidae</taxon>
        <taxon>Myotis</taxon>
    </lineage>
</organism>
<dbReference type="Proteomes" id="UP000527355">
    <property type="component" value="Unassembled WGS sequence"/>
</dbReference>
<sequence length="140" mass="15819">MSLVILMVNSLVDLKQCGIQRPKLDAFVPEKTCFHWCPGSLLTCRVSAHQQSSRFSFPPCYSWLQLRVTMATLPSAFALGVTPLSPSSPDQVHTFCMAVNFSKSESDQKQWEEPLRTSVSIKHNCPGSEFRFPEHNFDCH</sequence>
<reference evidence="1 2" key="1">
    <citation type="journal article" date="2020" name="Nature">
        <title>Six reference-quality genomes reveal evolution of bat adaptations.</title>
        <authorList>
            <person name="Jebb D."/>
            <person name="Huang Z."/>
            <person name="Pippel M."/>
            <person name="Hughes G.M."/>
            <person name="Lavrichenko K."/>
            <person name="Devanna P."/>
            <person name="Winkler S."/>
            <person name="Jermiin L.S."/>
            <person name="Skirmuntt E.C."/>
            <person name="Katzourakis A."/>
            <person name="Burkitt-Gray L."/>
            <person name="Ray D.A."/>
            <person name="Sullivan K.A.M."/>
            <person name="Roscito J.G."/>
            <person name="Kirilenko B.M."/>
            <person name="Davalos L.M."/>
            <person name="Corthals A.P."/>
            <person name="Power M.L."/>
            <person name="Jones G."/>
            <person name="Ransome R.D."/>
            <person name="Dechmann D.K.N."/>
            <person name="Locatelli A.G."/>
            <person name="Puechmaille S.J."/>
            <person name="Fedrigo O."/>
            <person name="Jarvis E.D."/>
            <person name="Hiller M."/>
            <person name="Vernes S.C."/>
            <person name="Myers E.W."/>
            <person name="Teeling E.C."/>
        </authorList>
    </citation>
    <scope>NUCLEOTIDE SEQUENCE [LARGE SCALE GENOMIC DNA]</scope>
    <source>
        <strain evidence="1">MMyoMyo1</strain>
        <tissue evidence="1">Flight muscle</tissue>
    </source>
</reference>
<dbReference type="EMBL" id="JABWUV010000017">
    <property type="protein sequence ID" value="KAF6296011.1"/>
    <property type="molecule type" value="Genomic_DNA"/>
</dbReference>
<gene>
    <name evidence="1" type="ORF">mMyoMyo1_009143</name>
</gene>
<keyword evidence="2" id="KW-1185">Reference proteome</keyword>
<dbReference type="AlphaFoldDB" id="A0A7J7T5Q0"/>
<comment type="caution">
    <text evidence="1">The sequence shown here is derived from an EMBL/GenBank/DDBJ whole genome shotgun (WGS) entry which is preliminary data.</text>
</comment>
<protein>
    <submittedName>
        <fullName evidence="1">Uncharacterized protein</fullName>
    </submittedName>
</protein>